<dbReference type="NCBIfam" id="NF003792">
    <property type="entry name" value="PRK05380.1"/>
    <property type="match status" value="1"/>
</dbReference>
<comment type="pathway">
    <text evidence="1 11">Pyrimidine metabolism; CTP biosynthesis via de novo pathway; CTP from UDP: step 2/2.</text>
</comment>
<comment type="similarity">
    <text evidence="2 11">Belongs to the CTP synthase family.</text>
</comment>
<comment type="catalytic activity">
    <reaction evidence="11">
        <text>L-glutamine + H2O = L-glutamate + NH4(+)</text>
        <dbReference type="Rhea" id="RHEA:15889"/>
        <dbReference type="ChEBI" id="CHEBI:15377"/>
        <dbReference type="ChEBI" id="CHEBI:28938"/>
        <dbReference type="ChEBI" id="CHEBI:29985"/>
        <dbReference type="ChEBI" id="CHEBI:58359"/>
    </reaction>
</comment>
<dbReference type="FunFam" id="3.40.50.880:FF:000002">
    <property type="entry name" value="CTP synthase"/>
    <property type="match status" value="1"/>
</dbReference>
<dbReference type="InterPro" id="IPR029062">
    <property type="entry name" value="Class_I_gatase-like"/>
</dbReference>
<comment type="activity regulation">
    <text evidence="11">Allosterically activated by GTP, when glutamine is the substrate; GTP has no effect on the reaction when ammonia is the substrate. The allosteric effector GTP functions by stabilizing the protein conformation that binds the tetrahedral intermediate(s) formed during glutamine hydrolysis. Inhibited by the product CTP, via allosteric rather than competitive inhibition.</text>
</comment>
<dbReference type="PROSITE" id="PS51273">
    <property type="entry name" value="GATASE_TYPE_1"/>
    <property type="match status" value="1"/>
</dbReference>
<gene>
    <name evidence="11" type="primary">pyrG</name>
    <name evidence="14" type="ORF">SAMN05421743_10779</name>
</gene>
<evidence type="ECO:0000259" key="12">
    <source>
        <dbReference type="Pfam" id="PF00117"/>
    </source>
</evidence>
<evidence type="ECO:0000256" key="6">
    <source>
        <dbReference type="ARBA" id="ARBA00022840"/>
    </source>
</evidence>
<feature type="domain" description="CTP synthase N-terminal" evidence="13">
    <location>
        <begin position="3"/>
        <end position="267"/>
    </location>
</feature>
<evidence type="ECO:0000256" key="7">
    <source>
        <dbReference type="ARBA" id="ARBA00022842"/>
    </source>
</evidence>
<dbReference type="PANTHER" id="PTHR11550">
    <property type="entry name" value="CTP SYNTHASE"/>
    <property type="match status" value="1"/>
</dbReference>
<evidence type="ECO:0000256" key="9">
    <source>
        <dbReference type="ARBA" id="ARBA00022975"/>
    </source>
</evidence>
<evidence type="ECO:0000313" key="15">
    <source>
        <dbReference type="Proteomes" id="UP000198584"/>
    </source>
</evidence>
<dbReference type="Gene3D" id="3.40.50.300">
    <property type="entry name" value="P-loop containing nucleotide triphosphate hydrolases"/>
    <property type="match status" value="1"/>
</dbReference>
<dbReference type="InterPro" id="IPR017926">
    <property type="entry name" value="GATASE"/>
</dbReference>
<dbReference type="GO" id="GO:0005829">
    <property type="term" value="C:cytosol"/>
    <property type="evidence" value="ECO:0007669"/>
    <property type="project" value="TreeGrafter"/>
</dbReference>
<feature type="binding site" evidence="11">
    <location>
        <position position="354"/>
    </location>
    <ligand>
        <name>L-glutamine</name>
        <dbReference type="ChEBI" id="CHEBI:58359"/>
    </ligand>
</feature>
<keyword evidence="6 11" id="KW-0067">ATP-binding</keyword>
<comment type="function">
    <text evidence="11">Catalyzes the ATP-dependent amination of UTP to CTP with either L-glutamine or ammonia as the source of nitrogen. Regulates intracellular CTP levels through interactions with the four ribonucleotide triphosphates.</text>
</comment>
<dbReference type="FunFam" id="3.40.50.300:FF:000009">
    <property type="entry name" value="CTP synthase"/>
    <property type="match status" value="1"/>
</dbReference>
<feature type="binding site" evidence="11">
    <location>
        <begin position="188"/>
        <end position="193"/>
    </location>
    <ligand>
        <name>CTP</name>
        <dbReference type="ChEBI" id="CHEBI:37563"/>
        <note>allosteric inhibitor</note>
    </ligand>
</feature>
<feature type="binding site" evidence="11">
    <location>
        <position position="405"/>
    </location>
    <ligand>
        <name>L-glutamine</name>
        <dbReference type="ChEBI" id="CHEBI:58359"/>
    </ligand>
</feature>
<keyword evidence="9 11" id="KW-0665">Pyrimidine biosynthesis</keyword>
<organism evidence="14 15">
    <name type="scientific">Thalassobacillus cyri</name>
    <dbReference type="NCBI Taxonomy" id="571932"/>
    <lineage>
        <taxon>Bacteria</taxon>
        <taxon>Bacillati</taxon>
        <taxon>Bacillota</taxon>
        <taxon>Bacilli</taxon>
        <taxon>Bacillales</taxon>
        <taxon>Bacillaceae</taxon>
        <taxon>Thalassobacillus</taxon>
    </lineage>
</organism>
<dbReference type="GO" id="GO:0042802">
    <property type="term" value="F:identical protein binding"/>
    <property type="evidence" value="ECO:0007669"/>
    <property type="project" value="TreeGrafter"/>
</dbReference>
<evidence type="ECO:0000256" key="5">
    <source>
        <dbReference type="ARBA" id="ARBA00022741"/>
    </source>
</evidence>
<feature type="binding site" evidence="11">
    <location>
        <position position="13"/>
    </location>
    <ligand>
        <name>CTP</name>
        <dbReference type="ChEBI" id="CHEBI:37563"/>
        <note>allosteric inhibitor</note>
    </ligand>
</feature>
<keyword evidence="4 11" id="KW-0479">Metal-binding</keyword>
<evidence type="ECO:0000256" key="11">
    <source>
        <dbReference type="HAMAP-Rule" id="MF_01227"/>
    </source>
</evidence>
<comment type="miscellaneous">
    <text evidence="11">CTPSs have evolved a hybrid strategy for distinguishing between UTP and CTP. The overlapping regions of the product feedback inhibitory and substrate sites recognize a common feature in both compounds, the triphosphate moiety. To differentiate isosteric substrate and product pyrimidine rings, an additional pocket far from the expected kinase/ligase catalytic site, specifically recognizes the cytosine and ribose portions of the product inhibitor.</text>
</comment>
<feature type="binding site" evidence="11">
    <location>
        <position position="71"/>
    </location>
    <ligand>
        <name>ATP</name>
        <dbReference type="ChEBI" id="CHEBI:30616"/>
    </ligand>
</feature>
<feature type="binding site" evidence="11">
    <location>
        <position position="141"/>
    </location>
    <ligand>
        <name>Mg(2+)</name>
        <dbReference type="ChEBI" id="CHEBI:18420"/>
    </ligand>
</feature>
<proteinExistence type="inferred from homology"/>
<keyword evidence="3 11" id="KW-0436">Ligase</keyword>
<dbReference type="SUPFAM" id="SSF52317">
    <property type="entry name" value="Class I glutamine amidotransferase-like"/>
    <property type="match status" value="1"/>
</dbReference>
<dbReference type="RefSeq" id="WP_093044861.1">
    <property type="nucleotide sequence ID" value="NZ_FNQR01000007.1"/>
</dbReference>
<feature type="binding site" evidence="11">
    <location>
        <position position="224"/>
    </location>
    <ligand>
        <name>UTP</name>
        <dbReference type="ChEBI" id="CHEBI:46398"/>
    </ligand>
</feature>
<dbReference type="Pfam" id="PF06418">
    <property type="entry name" value="CTP_synth_N"/>
    <property type="match status" value="1"/>
</dbReference>
<dbReference type="EC" id="6.3.4.2" evidence="11"/>
<evidence type="ECO:0000256" key="3">
    <source>
        <dbReference type="ARBA" id="ARBA00022598"/>
    </source>
</evidence>
<keyword evidence="5 11" id="KW-0547">Nucleotide-binding</keyword>
<feature type="active site" evidence="11">
    <location>
        <position position="509"/>
    </location>
</feature>
<keyword evidence="8 11" id="KW-0315">Glutamine amidotransferase</keyword>
<protein>
    <recommendedName>
        <fullName evidence="11">CTP synthase</fullName>
        <ecNumber evidence="11">6.3.4.2</ecNumber>
    </recommendedName>
    <alternativeName>
        <fullName evidence="11">Cytidine 5'-triphosphate synthase</fullName>
    </alternativeName>
    <alternativeName>
        <fullName evidence="11">Cytidine triphosphate synthetase</fullName>
        <shortName evidence="11">CTP synthetase</shortName>
        <shortName evidence="11">CTPS</shortName>
    </alternativeName>
    <alternativeName>
        <fullName evidence="11">UTP--ammonia ligase</fullName>
    </alternativeName>
</protein>
<dbReference type="GO" id="GO:0019856">
    <property type="term" value="P:pyrimidine nucleobase biosynthetic process"/>
    <property type="evidence" value="ECO:0007669"/>
    <property type="project" value="TreeGrafter"/>
</dbReference>
<accession>A0A1H4DDF3</accession>
<dbReference type="GO" id="GO:0003883">
    <property type="term" value="F:CTP synthase activity"/>
    <property type="evidence" value="ECO:0007669"/>
    <property type="project" value="UniProtKB-UniRule"/>
</dbReference>
<evidence type="ECO:0000259" key="13">
    <source>
        <dbReference type="Pfam" id="PF06418"/>
    </source>
</evidence>
<dbReference type="AlphaFoldDB" id="A0A1H4DDF3"/>
<feature type="active site" evidence="11">
    <location>
        <position position="507"/>
    </location>
</feature>
<comment type="subunit">
    <text evidence="11">Homotetramer.</text>
</comment>
<keyword evidence="15" id="KW-1185">Reference proteome</keyword>
<dbReference type="InterPro" id="IPR027417">
    <property type="entry name" value="P-loop_NTPase"/>
</dbReference>
<feature type="domain" description="Glutamine amidotransferase" evidence="12">
    <location>
        <begin position="302"/>
        <end position="525"/>
    </location>
</feature>
<name>A0A1H4DDF3_9BACI</name>
<dbReference type="NCBIfam" id="TIGR00337">
    <property type="entry name" value="PyrG"/>
    <property type="match status" value="1"/>
</dbReference>
<evidence type="ECO:0000313" key="14">
    <source>
        <dbReference type="EMBL" id="SEA70480.1"/>
    </source>
</evidence>
<dbReference type="GO" id="GO:0004359">
    <property type="term" value="F:glutaminase activity"/>
    <property type="evidence" value="ECO:0007669"/>
    <property type="project" value="RHEA"/>
</dbReference>
<dbReference type="OrthoDB" id="9801107at2"/>
<dbReference type="InterPro" id="IPR033828">
    <property type="entry name" value="GATase1_CTP_Synthase"/>
</dbReference>
<dbReference type="HAMAP" id="MF_01227">
    <property type="entry name" value="PyrG"/>
    <property type="match status" value="1"/>
</dbReference>
<dbReference type="PANTHER" id="PTHR11550:SF0">
    <property type="entry name" value="CTP SYNTHASE-RELATED"/>
    <property type="match status" value="1"/>
</dbReference>
<feature type="binding site" evidence="11">
    <location>
        <position position="224"/>
    </location>
    <ligand>
        <name>CTP</name>
        <dbReference type="ChEBI" id="CHEBI:37563"/>
        <note>allosteric inhibitor</note>
    </ligand>
</feature>
<dbReference type="EMBL" id="FNQR01000007">
    <property type="protein sequence ID" value="SEA70480.1"/>
    <property type="molecule type" value="Genomic_DNA"/>
</dbReference>
<dbReference type="InterPro" id="IPR004468">
    <property type="entry name" value="CTP_synthase"/>
</dbReference>
<evidence type="ECO:0000256" key="8">
    <source>
        <dbReference type="ARBA" id="ARBA00022962"/>
    </source>
</evidence>
<dbReference type="CDD" id="cd03113">
    <property type="entry name" value="CTPS_N"/>
    <property type="match status" value="1"/>
</dbReference>
<feature type="binding site" evidence="11">
    <location>
        <position position="54"/>
    </location>
    <ligand>
        <name>L-glutamine</name>
        <dbReference type="ChEBI" id="CHEBI:58359"/>
    </ligand>
</feature>
<comment type="caution">
    <text evidence="11">Lacks conserved residue(s) required for the propagation of feature annotation.</text>
</comment>
<feature type="region of interest" description="Amidoligase domain" evidence="11">
    <location>
        <begin position="1"/>
        <end position="267"/>
    </location>
</feature>
<feature type="binding site" evidence="11">
    <location>
        <begin position="382"/>
        <end position="385"/>
    </location>
    <ligand>
        <name>L-glutamine</name>
        <dbReference type="ChEBI" id="CHEBI:58359"/>
    </ligand>
</feature>
<feature type="binding site" evidence="11">
    <location>
        <position position="13"/>
    </location>
    <ligand>
        <name>UTP</name>
        <dbReference type="ChEBI" id="CHEBI:46398"/>
    </ligand>
</feature>
<dbReference type="GO" id="GO:0097268">
    <property type="term" value="C:cytoophidium"/>
    <property type="evidence" value="ECO:0007669"/>
    <property type="project" value="UniProtKB-ARBA"/>
</dbReference>
<dbReference type="Pfam" id="PF00117">
    <property type="entry name" value="GATase"/>
    <property type="match status" value="1"/>
</dbReference>
<evidence type="ECO:0000256" key="2">
    <source>
        <dbReference type="ARBA" id="ARBA00007533"/>
    </source>
</evidence>
<sequence length="533" mass="59605">MTKYIFVTGGVVSSLGKGITAASLGRLLKNRGLKVTIQKFDPYLNVDPGTMSPYQHGEVFVTDDGAETDLDLGHYERFIDINLNKFSNVTTGKVYSHVIKKERRGDYLGGTVQVIPHITNEIKDRVFRAGHETNADVVITEIGGTVGDIESLPFLEAIRQIKSDIGRDHVMYIHCTLVPYIKAAGEMKTKPTQHSVKELRSLGIQPDVIVLRTEMEISEEMKEKIALFGDINKKAVIECPDADTLYKIPLILQEQKLDQLTCDHFSLDCKPADMAEWNQLVDKVTHLSDKLTIGLVGKYVELPDAYISVVEALKHAGYPYDADVDIQWINSEEVDPSNVEDKLAGVDGILVPGGFGDRGIEGKIEAIRFARENKVPFLGICLGMQLATVEFARNVLGLEGAHSAEIDPATPHPIIDLLPEQKEISDLGGTLRLGIYPCKLQEGSKAKEAYGEEVIYERHRHRFEFNNHYREEMEEKGFSFSGTSPDGRLIEIIEVEDHPWFVASQFHPEFKSRPTRPQELFYGFIGAASTYKK</sequence>
<dbReference type="CDD" id="cd01746">
    <property type="entry name" value="GATase1_CTP_Synthase"/>
    <property type="match status" value="1"/>
</dbReference>
<comment type="catalytic activity">
    <reaction evidence="10 11">
        <text>UTP + L-glutamine + ATP + H2O = CTP + L-glutamate + ADP + phosphate + 2 H(+)</text>
        <dbReference type="Rhea" id="RHEA:26426"/>
        <dbReference type="ChEBI" id="CHEBI:15377"/>
        <dbReference type="ChEBI" id="CHEBI:15378"/>
        <dbReference type="ChEBI" id="CHEBI:29985"/>
        <dbReference type="ChEBI" id="CHEBI:30616"/>
        <dbReference type="ChEBI" id="CHEBI:37563"/>
        <dbReference type="ChEBI" id="CHEBI:43474"/>
        <dbReference type="ChEBI" id="CHEBI:46398"/>
        <dbReference type="ChEBI" id="CHEBI:58359"/>
        <dbReference type="ChEBI" id="CHEBI:456216"/>
        <dbReference type="EC" id="6.3.4.2"/>
    </reaction>
</comment>
<dbReference type="UniPathway" id="UPA00159">
    <property type="reaction ID" value="UER00277"/>
</dbReference>
<evidence type="ECO:0000256" key="4">
    <source>
        <dbReference type="ARBA" id="ARBA00022723"/>
    </source>
</evidence>
<comment type="catalytic activity">
    <reaction evidence="11">
        <text>UTP + NH4(+) + ATP = CTP + ADP + phosphate + 2 H(+)</text>
        <dbReference type="Rhea" id="RHEA:16597"/>
        <dbReference type="ChEBI" id="CHEBI:15378"/>
        <dbReference type="ChEBI" id="CHEBI:28938"/>
        <dbReference type="ChEBI" id="CHEBI:30616"/>
        <dbReference type="ChEBI" id="CHEBI:37563"/>
        <dbReference type="ChEBI" id="CHEBI:43474"/>
        <dbReference type="ChEBI" id="CHEBI:46398"/>
        <dbReference type="ChEBI" id="CHEBI:456216"/>
    </reaction>
</comment>
<dbReference type="InterPro" id="IPR017456">
    <property type="entry name" value="CTP_synthase_N"/>
</dbReference>
<evidence type="ECO:0000256" key="10">
    <source>
        <dbReference type="ARBA" id="ARBA00047781"/>
    </source>
</evidence>
<dbReference type="STRING" id="571932.SAMN05421743_10779"/>
<feature type="binding site" evidence="11">
    <location>
        <begin position="148"/>
        <end position="150"/>
    </location>
    <ligand>
        <name>CTP</name>
        <dbReference type="ChEBI" id="CHEBI:37563"/>
        <note>allosteric inhibitor</note>
    </ligand>
</feature>
<feature type="binding site" evidence="11">
    <location>
        <begin position="188"/>
        <end position="193"/>
    </location>
    <ligand>
        <name>UTP</name>
        <dbReference type="ChEBI" id="CHEBI:46398"/>
    </ligand>
</feature>
<dbReference type="SUPFAM" id="SSF52540">
    <property type="entry name" value="P-loop containing nucleoside triphosphate hydrolases"/>
    <property type="match status" value="1"/>
</dbReference>
<reference evidence="14 15" key="1">
    <citation type="submission" date="2016-10" db="EMBL/GenBank/DDBJ databases">
        <authorList>
            <person name="de Groot N.N."/>
        </authorList>
    </citation>
    <scope>NUCLEOTIDE SEQUENCE [LARGE SCALE GENOMIC DNA]</scope>
    <source>
        <strain evidence="14 15">CCM7597</strain>
    </source>
</reference>
<feature type="binding site" evidence="11">
    <location>
        <position position="71"/>
    </location>
    <ligand>
        <name>Mg(2+)</name>
        <dbReference type="ChEBI" id="CHEBI:18420"/>
    </ligand>
</feature>
<keyword evidence="7 11" id="KW-0460">Magnesium</keyword>
<feature type="binding site" evidence="11">
    <location>
        <position position="242"/>
    </location>
    <ligand>
        <name>ATP</name>
        <dbReference type="ChEBI" id="CHEBI:30616"/>
    </ligand>
</feature>
<evidence type="ECO:0000256" key="1">
    <source>
        <dbReference type="ARBA" id="ARBA00005171"/>
    </source>
</evidence>
<dbReference type="Gene3D" id="3.40.50.880">
    <property type="match status" value="1"/>
</dbReference>
<dbReference type="GO" id="GO:0046872">
    <property type="term" value="F:metal ion binding"/>
    <property type="evidence" value="ECO:0007669"/>
    <property type="project" value="UniProtKB-KW"/>
</dbReference>
<feature type="binding site" evidence="11">
    <location>
        <begin position="14"/>
        <end position="19"/>
    </location>
    <ligand>
        <name>ATP</name>
        <dbReference type="ChEBI" id="CHEBI:30616"/>
    </ligand>
</feature>
<dbReference type="GO" id="GO:0005524">
    <property type="term" value="F:ATP binding"/>
    <property type="evidence" value="ECO:0007669"/>
    <property type="project" value="UniProtKB-KW"/>
</dbReference>
<feature type="binding site" evidence="11">
    <location>
        <position position="462"/>
    </location>
    <ligand>
        <name>L-glutamine</name>
        <dbReference type="ChEBI" id="CHEBI:58359"/>
    </ligand>
</feature>
<feature type="active site" description="Nucleophile; for glutamine hydrolysis" evidence="11">
    <location>
        <position position="381"/>
    </location>
</feature>
<dbReference type="Proteomes" id="UP000198584">
    <property type="component" value="Unassembled WGS sequence"/>
</dbReference>
<dbReference type="GO" id="GO:0044210">
    <property type="term" value="P:'de novo' CTP biosynthetic process"/>
    <property type="evidence" value="ECO:0007669"/>
    <property type="project" value="UniProtKB-UniRule"/>
</dbReference>